<dbReference type="AlphaFoldDB" id="A0A370HIV8"/>
<reference evidence="1 2" key="1">
    <citation type="submission" date="2018-07" db="EMBL/GenBank/DDBJ databases">
        <title>Genomic Encyclopedia of Type Strains, Phase IV (KMG-IV): sequencing the most valuable type-strain genomes for metagenomic binning, comparative biology and taxonomic classification.</title>
        <authorList>
            <person name="Goeker M."/>
        </authorList>
    </citation>
    <scope>NUCLEOTIDE SEQUENCE [LARGE SCALE GENOMIC DNA]</scope>
    <source>
        <strain evidence="1 2">DSM 14364</strain>
    </source>
</reference>
<gene>
    <name evidence="1" type="ORF">DES45_10544</name>
</gene>
<sequence>MLGEVRHGDLTHLVCLDAYNEASSRLESARVRYTKAARALAVSREKLDHVVERAYQQQSFSPIEDLFVEEEAALAVYEEAVAELARAEGRWWSLRMAFAYEQEQMRAGNPPERRLN</sequence>
<proteinExistence type="predicted"/>
<protein>
    <submittedName>
        <fullName evidence="1">Uncharacterized protein</fullName>
    </submittedName>
</protein>
<evidence type="ECO:0000313" key="1">
    <source>
        <dbReference type="EMBL" id="RDI58523.1"/>
    </source>
</evidence>
<dbReference type="Proteomes" id="UP000254925">
    <property type="component" value="Unassembled WGS sequence"/>
</dbReference>
<accession>A0A370HIV8</accession>
<comment type="caution">
    <text evidence="1">The sequence shown here is derived from an EMBL/GenBank/DDBJ whole genome shotgun (WGS) entry which is preliminary data.</text>
</comment>
<name>A0A370HIV8_9HYPH</name>
<dbReference type="EMBL" id="QQBB01000005">
    <property type="protein sequence ID" value="RDI58523.1"/>
    <property type="molecule type" value="Genomic_DNA"/>
</dbReference>
<organism evidence="1 2">
    <name type="scientific">Microvirga subterranea</name>
    <dbReference type="NCBI Taxonomy" id="186651"/>
    <lineage>
        <taxon>Bacteria</taxon>
        <taxon>Pseudomonadati</taxon>
        <taxon>Pseudomonadota</taxon>
        <taxon>Alphaproteobacteria</taxon>
        <taxon>Hyphomicrobiales</taxon>
        <taxon>Methylobacteriaceae</taxon>
        <taxon>Microvirga</taxon>
    </lineage>
</organism>
<evidence type="ECO:0000313" key="2">
    <source>
        <dbReference type="Proteomes" id="UP000254925"/>
    </source>
</evidence>
<keyword evidence="2" id="KW-1185">Reference proteome</keyword>